<keyword evidence="1" id="KW-1133">Transmembrane helix</keyword>
<organism evidence="2 3">
    <name type="scientific">Geothrix edaphica</name>
    <dbReference type="NCBI Taxonomy" id="2927976"/>
    <lineage>
        <taxon>Bacteria</taxon>
        <taxon>Pseudomonadati</taxon>
        <taxon>Acidobacteriota</taxon>
        <taxon>Holophagae</taxon>
        <taxon>Holophagales</taxon>
        <taxon>Holophagaceae</taxon>
        <taxon>Geothrix</taxon>
    </lineage>
</organism>
<evidence type="ECO:0008006" key="4">
    <source>
        <dbReference type="Google" id="ProtNLM"/>
    </source>
</evidence>
<evidence type="ECO:0000256" key="1">
    <source>
        <dbReference type="SAM" id="Phobius"/>
    </source>
</evidence>
<feature type="transmembrane region" description="Helical" evidence="1">
    <location>
        <begin position="90"/>
        <end position="112"/>
    </location>
</feature>
<accession>A0ABQ5PXE0</accession>
<dbReference type="Proteomes" id="UP001165044">
    <property type="component" value="Unassembled WGS sequence"/>
</dbReference>
<proteinExistence type="predicted"/>
<comment type="caution">
    <text evidence="2">The sequence shown here is derived from an EMBL/GenBank/DDBJ whole genome shotgun (WGS) entry which is preliminary data.</text>
</comment>
<feature type="transmembrane region" description="Helical" evidence="1">
    <location>
        <begin position="29"/>
        <end position="45"/>
    </location>
</feature>
<dbReference type="RefSeq" id="WP_285607810.1">
    <property type="nucleotide sequence ID" value="NZ_BSDC01000001.1"/>
</dbReference>
<dbReference type="EMBL" id="BSDC01000001">
    <property type="protein sequence ID" value="GLH67021.1"/>
    <property type="molecule type" value="Genomic_DNA"/>
</dbReference>
<keyword evidence="1" id="KW-0472">Membrane</keyword>
<protein>
    <recommendedName>
        <fullName evidence="4">DUF1453 domain-containing protein</fullName>
    </recommendedName>
</protein>
<keyword evidence="1" id="KW-0812">Transmembrane</keyword>
<name>A0ABQ5PXE0_9BACT</name>
<gene>
    <name evidence="2" type="ORF">GETHED_13850</name>
</gene>
<feature type="transmembrane region" description="Helical" evidence="1">
    <location>
        <begin position="57"/>
        <end position="78"/>
    </location>
</feature>
<evidence type="ECO:0000313" key="2">
    <source>
        <dbReference type="EMBL" id="GLH67021.1"/>
    </source>
</evidence>
<reference evidence="2" key="1">
    <citation type="journal article" date="2023" name="Antonie Van Leeuwenhoek">
        <title>Mesoterricola silvestris gen. nov., sp. nov., Mesoterricola sediminis sp. nov., Geothrix oryzae sp. nov., Geothrix edaphica sp. nov., Geothrix rubra sp. nov., and Geothrix limicola sp. nov., six novel members of Acidobacteriota isolated from soils.</title>
        <authorList>
            <person name="Itoh H."/>
            <person name="Sugisawa Y."/>
            <person name="Mise K."/>
            <person name="Xu Z."/>
            <person name="Kuniyasu M."/>
            <person name="Ushijima N."/>
            <person name="Kawano K."/>
            <person name="Kobayashi E."/>
            <person name="Shiratori Y."/>
            <person name="Masuda Y."/>
            <person name="Senoo K."/>
        </authorList>
    </citation>
    <scope>NUCLEOTIDE SEQUENCE</scope>
    <source>
        <strain evidence="2">Red802</strain>
    </source>
</reference>
<sequence length="115" mass="12716">MLDLLLIPAAILLAFALRAVRRGDHRLHGHLMVATVTVVVLRILLQPRALERHHLALWLLLLGSAGGTLLLGRVALAWREGRSTRSVAPRLHRAAGTLTLTLAAFTLAVWFLRNR</sequence>
<keyword evidence="3" id="KW-1185">Reference proteome</keyword>
<evidence type="ECO:0000313" key="3">
    <source>
        <dbReference type="Proteomes" id="UP001165044"/>
    </source>
</evidence>